<feature type="non-terminal residue" evidence="1">
    <location>
        <position position="43"/>
    </location>
</feature>
<dbReference type="EMBL" id="BARW01029424">
    <property type="protein sequence ID" value="GAJ09324.1"/>
    <property type="molecule type" value="Genomic_DNA"/>
</dbReference>
<sequence length="43" mass="5037">MKFKEKVVTYEAIYKWEDDMKGMLKVLDIKEWARANSGLNSGL</sequence>
<protein>
    <submittedName>
        <fullName evidence="1">Uncharacterized protein</fullName>
    </submittedName>
</protein>
<reference evidence="1" key="1">
    <citation type="journal article" date="2014" name="Front. Microbiol.">
        <title>High frequency of phylogenetically diverse reductive dehalogenase-homologous genes in deep subseafloor sedimentary metagenomes.</title>
        <authorList>
            <person name="Kawai M."/>
            <person name="Futagami T."/>
            <person name="Toyoda A."/>
            <person name="Takaki Y."/>
            <person name="Nishi S."/>
            <person name="Hori S."/>
            <person name="Arai W."/>
            <person name="Tsubouchi T."/>
            <person name="Morono Y."/>
            <person name="Uchiyama I."/>
            <person name="Ito T."/>
            <person name="Fujiyama A."/>
            <person name="Inagaki F."/>
            <person name="Takami H."/>
        </authorList>
    </citation>
    <scope>NUCLEOTIDE SEQUENCE</scope>
    <source>
        <strain evidence="1">Expedition CK06-06</strain>
    </source>
</reference>
<name>X1TVP7_9ZZZZ</name>
<evidence type="ECO:0000313" key="1">
    <source>
        <dbReference type="EMBL" id="GAJ09324.1"/>
    </source>
</evidence>
<comment type="caution">
    <text evidence="1">The sequence shown here is derived from an EMBL/GenBank/DDBJ whole genome shotgun (WGS) entry which is preliminary data.</text>
</comment>
<gene>
    <name evidence="1" type="ORF">S12H4_47283</name>
</gene>
<accession>X1TVP7</accession>
<proteinExistence type="predicted"/>
<dbReference type="AlphaFoldDB" id="X1TVP7"/>
<organism evidence="1">
    <name type="scientific">marine sediment metagenome</name>
    <dbReference type="NCBI Taxonomy" id="412755"/>
    <lineage>
        <taxon>unclassified sequences</taxon>
        <taxon>metagenomes</taxon>
        <taxon>ecological metagenomes</taxon>
    </lineage>
</organism>